<dbReference type="InParanoid" id="B4LGP3"/>
<dbReference type="InterPro" id="IPR036880">
    <property type="entry name" value="Kunitz_BPTI_sf"/>
</dbReference>
<dbReference type="eggNOG" id="KOG3017">
    <property type="taxonomic scope" value="Eukaryota"/>
</dbReference>
<evidence type="ECO:0000313" key="4">
    <source>
        <dbReference type="Proteomes" id="UP000008792"/>
    </source>
</evidence>
<dbReference type="OMA" id="FAMREMW"/>
<dbReference type="KEGG" id="dvi:6622565"/>
<dbReference type="Proteomes" id="UP000008792">
    <property type="component" value="Unassembled WGS sequence"/>
</dbReference>
<dbReference type="EMBL" id="CH940647">
    <property type="protein sequence ID" value="EDW70508.1"/>
    <property type="molecule type" value="Genomic_DNA"/>
</dbReference>
<keyword evidence="1" id="KW-0732">Signal</keyword>
<feature type="signal peptide" evidence="1">
    <location>
        <begin position="1"/>
        <end position="19"/>
    </location>
</feature>
<dbReference type="SUPFAM" id="SSF57362">
    <property type="entry name" value="BPTI-like"/>
    <property type="match status" value="1"/>
</dbReference>
<name>B4LGP3_DROVI</name>
<gene>
    <name evidence="3" type="primary">Dvir\GJ13810</name>
    <name evidence="3" type="ORF">Dvir_GJ13810</name>
</gene>
<evidence type="ECO:0000256" key="1">
    <source>
        <dbReference type="SAM" id="SignalP"/>
    </source>
</evidence>
<dbReference type="FunCoup" id="B4LGP3">
    <property type="interactions" value="13"/>
</dbReference>
<reference evidence="3 4" key="1">
    <citation type="journal article" date="2007" name="Nature">
        <title>Evolution of genes and genomes on the Drosophila phylogeny.</title>
        <authorList>
            <consortium name="Drosophila 12 Genomes Consortium"/>
            <person name="Clark A.G."/>
            <person name="Eisen M.B."/>
            <person name="Smith D.R."/>
            <person name="Bergman C.M."/>
            <person name="Oliver B."/>
            <person name="Markow T.A."/>
            <person name="Kaufman T.C."/>
            <person name="Kellis M."/>
            <person name="Gelbart W."/>
            <person name="Iyer V.N."/>
            <person name="Pollard D.A."/>
            <person name="Sackton T.B."/>
            <person name="Larracuente A.M."/>
            <person name="Singh N.D."/>
            <person name="Abad J.P."/>
            <person name="Abt D.N."/>
            <person name="Adryan B."/>
            <person name="Aguade M."/>
            <person name="Akashi H."/>
            <person name="Anderson W.W."/>
            <person name="Aquadro C.F."/>
            <person name="Ardell D.H."/>
            <person name="Arguello R."/>
            <person name="Artieri C.G."/>
            <person name="Barbash D.A."/>
            <person name="Barker D."/>
            <person name="Barsanti P."/>
            <person name="Batterham P."/>
            <person name="Batzoglou S."/>
            <person name="Begun D."/>
            <person name="Bhutkar A."/>
            <person name="Blanco E."/>
            <person name="Bosak S.A."/>
            <person name="Bradley R.K."/>
            <person name="Brand A.D."/>
            <person name="Brent M.R."/>
            <person name="Brooks A.N."/>
            <person name="Brown R.H."/>
            <person name="Butlin R.K."/>
            <person name="Caggese C."/>
            <person name="Calvi B.R."/>
            <person name="Bernardo de Carvalho A."/>
            <person name="Caspi A."/>
            <person name="Castrezana S."/>
            <person name="Celniker S.E."/>
            <person name="Chang J.L."/>
            <person name="Chapple C."/>
            <person name="Chatterji S."/>
            <person name="Chinwalla A."/>
            <person name="Civetta A."/>
            <person name="Clifton S.W."/>
            <person name="Comeron J.M."/>
            <person name="Costello J.C."/>
            <person name="Coyne J.A."/>
            <person name="Daub J."/>
            <person name="David R.G."/>
            <person name="Delcher A.L."/>
            <person name="Delehaunty K."/>
            <person name="Do C.B."/>
            <person name="Ebling H."/>
            <person name="Edwards K."/>
            <person name="Eickbush T."/>
            <person name="Evans J.D."/>
            <person name="Filipski A."/>
            <person name="Findeiss S."/>
            <person name="Freyhult E."/>
            <person name="Fulton L."/>
            <person name="Fulton R."/>
            <person name="Garcia A.C."/>
            <person name="Gardiner A."/>
            <person name="Garfield D.A."/>
            <person name="Garvin B.E."/>
            <person name="Gibson G."/>
            <person name="Gilbert D."/>
            <person name="Gnerre S."/>
            <person name="Godfrey J."/>
            <person name="Good R."/>
            <person name="Gotea V."/>
            <person name="Gravely B."/>
            <person name="Greenberg A.J."/>
            <person name="Griffiths-Jones S."/>
            <person name="Gross S."/>
            <person name="Guigo R."/>
            <person name="Gustafson E.A."/>
            <person name="Haerty W."/>
            <person name="Hahn M.W."/>
            <person name="Halligan D.L."/>
            <person name="Halpern A.L."/>
            <person name="Halter G.M."/>
            <person name="Han M.V."/>
            <person name="Heger A."/>
            <person name="Hillier L."/>
            <person name="Hinrichs A.S."/>
            <person name="Holmes I."/>
            <person name="Hoskins R.A."/>
            <person name="Hubisz M.J."/>
            <person name="Hultmark D."/>
            <person name="Huntley M.A."/>
            <person name="Jaffe D.B."/>
            <person name="Jagadeeshan S."/>
            <person name="Jeck W.R."/>
            <person name="Johnson J."/>
            <person name="Jones C.D."/>
            <person name="Jordan W.C."/>
            <person name="Karpen G.H."/>
            <person name="Kataoka E."/>
            <person name="Keightley P.D."/>
            <person name="Kheradpour P."/>
            <person name="Kirkness E.F."/>
            <person name="Koerich L.B."/>
            <person name="Kristiansen K."/>
            <person name="Kudrna D."/>
            <person name="Kulathinal R.J."/>
            <person name="Kumar S."/>
            <person name="Kwok R."/>
            <person name="Lander E."/>
            <person name="Langley C.H."/>
            <person name="Lapoint R."/>
            <person name="Lazzaro B.P."/>
            <person name="Lee S.J."/>
            <person name="Levesque L."/>
            <person name="Li R."/>
            <person name="Lin C.F."/>
            <person name="Lin M.F."/>
            <person name="Lindblad-Toh K."/>
            <person name="Llopart A."/>
            <person name="Long M."/>
            <person name="Low L."/>
            <person name="Lozovsky E."/>
            <person name="Lu J."/>
            <person name="Luo M."/>
            <person name="Machado C.A."/>
            <person name="Makalowski W."/>
            <person name="Marzo M."/>
            <person name="Matsuda M."/>
            <person name="Matzkin L."/>
            <person name="McAllister B."/>
            <person name="McBride C.S."/>
            <person name="McKernan B."/>
            <person name="McKernan K."/>
            <person name="Mendez-Lago M."/>
            <person name="Minx P."/>
            <person name="Mollenhauer M.U."/>
            <person name="Montooth K."/>
            <person name="Mount S.M."/>
            <person name="Mu X."/>
            <person name="Myers E."/>
            <person name="Negre B."/>
            <person name="Newfeld S."/>
            <person name="Nielsen R."/>
            <person name="Noor M.A."/>
            <person name="O'Grady P."/>
            <person name="Pachter L."/>
            <person name="Papaceit M."/>
            <person name="Parisi M.J."/>
            <person name="Parisi M."/>
            <person name="Parts L."/>
            <person name="Pedersen J.S."/>
            <person name="Pesole G."/>
            <person name="Phillippy A.M."/>
            <person name="Ponting C.P."/>
            <person name="Pop M."/>
            <person name="Porcelli D."/>
            <person name="Powell J.R."/>
            <person name="Prohaska S."/>
            <person name="Pruitt K."/>
            <person name="Puig M."/>
            <person name="Quesneville H."/>
            <person name="Ram K.R."/>
            <person name="Rand D."/>
            <person name="Rasmussen M.D."/>
            <person name="Reed L.K."/>
            <person name="Reenan R."/>
            <person name="Reily A."/>
            <person name="Remington K.A."/>
            <person name="Rieger T.T."/>
            <person name="Ritchie M.G."/>
            <person name="Robin C."/>
            <person name="Rogers Y.H."/>
            <person name="Rohde C."/>
            <person name="Rozas J."/>
            <person name="Rubenfield M.J."/>
            <person name="Ruiz A."/>
            <person name="Russo S."/>
            <person name="Salzberg S.L."/>
            <person name="Sanchez-Gracia A."/>
            <person name="Saranga D.J."/>
            <person name="Sato H."/>
            <person name="Schaeffer S.W."/>
            <person name="Schatz M.C."/>
            <person name="Schlenke T."/>
            <person name="Schwartz R."/>
            <person name="Segarra C."/>
            <person name="Singh R.S."/>
            <person name="Sirot L."/>
            <person name="Sirota M."/>
            <person name="Sisneros N.B."/>
            <person name="Smith C.D."/>
            <person name="Smith T.F."/>
            <person name="Spieth J."/>
            <person name="Stage D.E."/>
            <person name="Stark A."/>
            <person name="Stephan W."/>
            <person name="Strausberg R.L."/>
            <person name="Strempel S."/>
            <person name="Sturgill D."/>
            <person name="Sutton G."/>
            <person name="Sutton G.G."/>
            <person name="Tao W."/>
            <person name="Teichmann S."/>
            <person name="Tobari Y.N."/>
            <person name="Tomimura Y."/>
            <person name="Tsolas J.M."/>
            <person name="Valente V.L."/>
            <person name="Venter E."/>
            <person name="Venter J.C."/>
            <person name="Vicario S."/>
            <person name="Vieira F.G."/>
            <person name="Vilella A.J."/>
            <person name="Villasante A."/>
            <person name="Walenz B."/>
            <person name="Wang J."/>
            <person name="Wasserman M."/>
            <person name="Watts T."/>
            <person name="Wilson D."/>
            <person name="Wilson R.K."/>
            <person name="Wing R.A."/>
            <person name="Wolfner M.F."/>
            <person name="Wong A."/>
            <person name="Wong G.K."/>
            <person name="Wu C.I."/>
            <person name="Wu G."/>
            <person name="Yamamoto D."/>
            <person name="Yang H.P."/>
            <person name="Yang S.P."/>
            <person name="Yorke J.A."/>
            <person name="Yoshida K."/>
            <person name="Zdobnov E."/>
            <person name="Zhang P."/>
            <person name="Zhang Y."/>
            <person name="Zimin A.V."/>
            <person name="Baldwin J."/>
            <person name="Abdouelleil A."/>
            <person name="Abdulkadir J."/>
            <person name="Abebe A."/>
            <person name="Abera B."/>
            <person name="Abreu J."/>
            <person name="Acer S.C."/>
            <person name="Aftuck L."/>
            <person name="Alexander A."/>
            <person name="An P."/>
            <person name="Anderson E."/>
            <person name="Anderson S."/>
            <person name="Arachi H."/>
            <person name="Azer M."/>
            <person name="Bachantsang P."/>
            <person name="Barry A."/>
            <person name="Bayul T."/>
            <person name="Berlin A."/>
            <person name="Bessette D."/>
            <person name="Bloom T."/>
            <person name="Blye J."/>
            <person name="Boguslavskiy L."/>
            <person name="Bonnet C."/>
            <person name="Boukhgalter B."/>
            <person name="Bourzgui I."/>
            <person name="Brown A."/>
            <person name="Cahill P."/>
            <person name="Channer S."/>
            <person name="Cheshatsang Y."/>
            <person name="Chuda L."/>
            <person name="Citroen M."/>
            <person name="Collymore A."/>
            <person name="Cooke P."/>
            <person name="Costello M."/>
            <person name="D'Aco K."/>
            <person name="Daza R."/>
            <person name="De Haan G."/>
            <person name="DeGray S."/>
            <person name="DeMaso C."/>
            <person name="Dhargay N."/>
            <person name="Dooley K."/>
            <person name="Dooley E."/>
            <person name="Doricent M."/>
            <person name="Dorje P."/>
            <person name="Dorjee K."/>
            <person name="Dupes A."/>
            <person name="Elong R."/>
            <person name="Falk J."/>
            <person name="Farina A."/>
            <person name="Faro S."/>
            <person name="Ferguson D."/>
            <person name="Fisher S."/>
            <person name="Foley C.D."/>
            <person name="Franke A."/>
            <person name="Friedrich D."/>
            <person name="Gadbois L."/>
            <person name="Gearin G."/>
            <person name="Gearin C.R."/>
            <person name="Giannoukos G."/>
            <person name="Goode T."/>
            <person name="Graham J."/>
            <person name="Grandbois E."/>
            <person name="Grewal S."/>
            <person name="Gyaltsen K."/>
            <person name="Hafez N."/>
            <person name="Hagos B."/>
            <person name="Hall J."/>
            <person name="Henson C."/>
            <person name="Hollinger A."/>
            <person name="Honan T."/>
            <person name="Huard M.D."/>
            <person name="Hughes L."/>
            <person name="Hurhula B."/>
            <person name="Husby M.E."/>
            <person name="Kamat A."/>
            <person name="Kanga B."/>
            <person name="Kashin S."/>
            <person name="Khazanovich D."/>
            <person name="Kisner P."/>
            <person name="Lance K."/>
            <person name="Lara M."/>
            <person name="Lee W."/>
            <person name="Lennon N."/>
            <person name="Letendre F."/>
            <person name="LeVine R."/>
            <person name="Lipovsky A."/>
            <person name="Liu X."/>
            <person name="Liu J."/>
            <person name="Liu S."/>
            <person name="Lokyitsang T."/>
            <person name="Lokyitsang Y."/>
            <person name="Lubonja R."/>
            <person name="Lui A."/>
            <person name="MacDonald P."/>
            <person name="Magnisalis V."/>
            <person name="Maru K."/>
            <person name="Matthews C."/>
            <person name="McCusker W."/>
            <person name="McDonough S."/>
            <person name="Mehta T."/>
            <person name="Meldrim J."/>
            <person name="Meneus L."/>
            <person name="Mihai O."/>
            <person name="Mihalev A."/>
            <person name="Mihova T."/>
            <person name="Mittelman R."/>
            <person name="Mlenga V."/>
            <person name="Montmayeur A."/>
            <person name="Mulrain L."/>
            <person name="Navidi A."/>
            <person name="Naylor J."/>
            <person name="Negash T."/>
            <person name="Nguyen T."/>
            <person name="Nguyen N."/>
            <person name="Nicol R."/>
            <person name="Norbu C."/>
            <person name="Norbu N."/>
            <person name="Novod N."/>
            <person name="O'Neill B."/>
            <person name="Osman S."/>
            <person name="Markiewicz E."/>
            <person name="Oyono O.L."/>
            <person name="Patti C."/>
            <person name="Phunkhang P."/>
            <person name="Pierre F."/>
            <person name="Priest M."/>
            <person name="Raghuraman S."/>
            <person name="Rege F."/>
            <person name="Reyes R."/>
            <person name="Rise C."/>
            <person name="Rogov P."/>
            <person name="Ross K."/>
            <person name="Ryan E."/>
            <person name="Settipalli S."/>
            <person name="Shea T."/>
            <person name="Sherpa N."/>
            <person name="Shi L."/>
            <person name="Shih D."/>
            <person name="Sparrow T."/>
            <person name="Spaulding J."/>
            <person name="Stalker J."/>
            <person name="Stange-Thomann N."/>
            <person name="Stavropoulos S."/>
            <person name="Stone C."/>
            <person name="Strader C."/>
            <person name="Tesfaye S."/>
            <person name="Thomson T."/>
            <person name="Thoulutsang Y."/>
            <person name="Thoulutsang D."/>
            <person name="Topham K."/>
            <person name="Topping I."/>
            <person name="Tsamla T."/>
            <person name="Vassiliev H."/>
            <person name="Vo A."/>
            <person name="Wangchuk T."/>
            <person name="Wangdi T."/>
            <person name="Weiand M."/>
            <person name="Wilkinson J."/>
            <person name="Wilson A."/>
            <person name="Yadav S."/>
            <person name="Young G."/>
            <person name="Yu Q."/>
            <person name="Zembek L."/>
            <person name="Zhong D."/>
            <person name="Zimmer A."/>
            <person name="Zwirko Z."/>
            <person name="Jaffe D.B."/>
            <person name="Alvarez P."/>
            <person name="Brockman W."/>
            <person name="Butler J."/>
            <person name="Chin C."/>
            <person name="Gnerre S."/>
            <person name="Grabherr M."/>
            <person name="Kleber M."/>
            <person name="Mauceli E."/>
            <person name="MacCallum I."/>
        </authorList>
    </citation>
    <scope>NUCLEOTIDE SEQUENCE [LARGE SCALE GENOMIC DNA]</scope>
    <source>
        <strain evidence="4">Tucson 15010-1051.87</strain>
    </source>
</reference>
<feature type="chain" id="PRO_5002816021" description="BPTI/Kunitz inhibitor domain-containing protein" evidence="1">
    <location>
        <begin position="20"/>
        <end position="91"/>
    </location>
</feature>
<dbReference type="Gene3D" id="4.10.410.10">
    <property type="entry name" value="Pancreatic trypsin inhibitor Kunitz domain"/>
    <property type="match status" value="1"/>
</dbReference>
<protein>
    <recommendedName>
        <fullName evidence="2">BPTI/Kunitz inhibitor domain-containing protein</fullName>
    </recommendedName>
</protein>
<evidence type="ECO:0000313" key="3">
    <source>
        <dbReference type="EMBL" id="EDW70508.1"/>
    </source>
</evidence>
<accession>B4LGP3</accession>
<dbReference type="PROSITE" id="PS50279">
    <property type="entry name" value="BPTI_KUNITZ_2"/>
    <property type="match status" value="1"/>
</dbReference>
<dbReference type="Pfam" id="PF00014">
    <property type="entry name" value="Kunitz_BPTI"/>
    <property type="match status" value="1"/>
</dbReference>
<dbReference type="SMART" id="SM00131">
    <property type="entry name" value="KU"/>
    <property type="match status" value="1"/>
</dbReference>
<dbReference type="GO" id="GO:0004867">
    <property type="term" value="F:serine-type endopeptidase inhibitor activity"/>
    <property type="evidence" value="ECO:0007669"/>
    <property type="project" value="InterPro"/>
</dbReference>
<dbReference type="HOGENOM" id="CLU_164133_0_1_1"/>
<proteinExistence type="predicted"/>
<evidence type="ECO:0000259" key="2">
    <source>
        <dbReference type="PROSITE" id="PS50279"/>
    </source>
</evidence>
<organism evidence="3 4">
    <name type="scientific">Drosophila virilis</name>
    <name type="common">Fruit fly</name>
    <dbReference type="NCBI Taxonomy" id="7244"/>
    <lineage>
        <taxon>Eukaryota</taxon>
        <taxon>Metazoa</taxon>
        <taxon>Ecdysozoa</taxon>
        <taxon>Arthropoda</taxon>
        <taxon>Hexapoda</taxon>
        <taxon>Insecta</taxon>
        <taxon>Pterygota</taxon>
        <taxon>Neoptera</taxon>
        <taxon>Endopterygota</taxon>
        <taxon>Diptera</taxon>
        <taxon>Brachycera</taxon>
        <taxon>Muscomorpha</taxon>
        <taxon>Ephydroidea</taxon>
        <taxon>Drosophilidae</taxon>
        <taxon>Drosophila</taxon>
    </lineage>
</organism>
<dbReference type="PhylomeDB" id="B4LGP3"/>
<dbReference type="InterPro" id="IPR002223">
    <property type="entry name" value="Kunitz_BPTI"/>
</dbReference>
<feature type="domain" description="BPTI/Kunitz inhibitor" evidence="2">
    <location>
        <begin position="32"/>
        <end position="89"/>
    </location>
</feature>
<dbReference type="AlphaFoldDB" id="B4LGP3"/>
<dbReference type="OrthoDB" id="4473401at2759"/>
<sequence>MKFFLLLACLALYVVHIQAQRFCVGRPVTQVCTGPRDIGHNRNSACRNFAMREMWYYDGRRRACFKQNYLGCGGNGNRYCSNADCRAKCRR</sequence>
<keyword evidence="4" id="KW-1185">Reference proteome</keyword>